<comment type="caution">
    <text evidence="1">The sequence shown here is derived from an EMBL/GenBank/DDBJ whole genome shotgun (WGS) entry which is preliminary data.</text>
</comment>
<dbReference type="EMBL" id="QGKX02001621">
    <property type="protein sequence ID" value="KAF3502239.1"/>
    <property type="molecule type" value="Genomic_DNA"/>
</dbReference>
<sequence length="126" mass="14905">MVPVQRRYVEYSMVITKDDNFEPHCVVQEYTVCVEMWLSYSFTRVMFVVGGVSICGQVYEHLQELPHFNIWVEVEGRFQIYERGQTLLWFNKVCKANMKVANYRNKKATTELAIESTTLLYWLGEC</sequence>
<proteinExistence type="predicted"/>
<protein>
    <submittedName>
        <fullName evidence="1">Uncharacterized protein</fullName>
    </submittedName>
</protein>
<dbReference type="Proteomes" id="UP000712600">
    <property type="component" value="Unassembled WGS sequence"/>
</dbReference>
<evidence type="ECO:0000313" key="2">
    <source>
        <dbReference type="Proteomes" id="UP000712600"/>
    </source>
</evidence>
<dbReference type="AlphaFoldDB" id="A0A8S9NMB8"/>
<accession>A0A8S9NMB8</accession>
<name>A0A8S9NMB8_BRACR</name>
<evidence type="ECO:0000313" key="1">
    <source>
        <dbReference type="EMBL" id="KAF3502239.1"/>
    </source>
</evidence>
<gene>
    <name evidence="1" type="ORF">F2Q69_00039791</name>
</gene>
<reference evidence="1" key="1">
    <citation type="submission" date="2019-12" db="EMBL/GenBank/DDBJ databases">
        <title>Genome sequencing and annotation of Brassica cretica.</title>
        <authorList>
            <person name="Studholme D.J."/>
            <person name="Sarris P."/>
        </authorList>
    </citation>
    <scope>NUCLEOTIDE SEQUENCE</scope>
    <source>
        <strain evidence="1">PFS-109/04</strain>
        <tissue evidence="1">Leaf</tissue>
    </source>
</reference>
<organism evidence="1 2">
    <name type="scientific">Brassica cretica</name>
    <name type="common">Mustard</name>
    <dbReference type="NCBI Taxonomy" id="69181"/>
    <lineage>
        <taxon>Eukaryota</taxon>
        <taxon>Viridiplantae</taxon>
        <taxon>Streptophyta</taxon>
        <taxon>Embryophyta</taxon>
        <taxon>Tracheophyta</taxon>
        <taxon>Spermatophyta</taxon>
        <taxon>Magnoliopsida</taxon>
        <taxon>eudicotyledons</taxon>
        <taxon>Gunneridae</taxon>
        <taxon>Pentapetalae</taxon>
        <taxon>rosids</taxon>
        <taxon>malvids</taxon>
        <taxon>Brassicales</taxon>
        <taxon>Brassicaceae</taxon>
        <taxon>Brassiceae</taxon>
        <taxon>Brassica</taxon>
    </lineage>
</organism>